<dbReference type="Proteomes" id="UP001304851">
    <property type="component" value="Plasmid lp54"/>
</dbReference>
<gene>
    <name evidence="9" type="primary">ospB</name>
    <name evidence="9" type="ORF">QIA18_00070</name>
</gene>
<dbReference type="Pfam" id="PF00820">
    <property type="entry name" value="Lipoprotein_1"/>
    <property type="match status" value="1"/>
</dbReference>
<feature type="region of interest" description="Disordered" evidence="7">
    <location>
        <begin position="23"/>
        <end position="50"/>
    </location>
</feature>
<protein>
    <submittedName>
        <fullName evidence="9">Outer surface lipoprotein OspB</fullName>
    </submittedName>
</protein>
<geneLocation type="plasmid" evidence="9 10">
    <name>lp54</name>
</geneLocation>
<dbReference type="SUPFAM" id="SSF51087">
    <property type="entry name" value="Outer surface protein"/>
    <property type="match status" value="1"/>
</dbReference>
<feature type="compositionally biased region" description="Polar residues" evidence="7">
    <location>
        <begin position="25"/>
        <end position="42"/>
    </location>
</feature>
<evidence type="ECO:0000256" key="5">
    <source>
        <dbReference type="ARBA" id="ARBA00023237"/>
    </source>
</evidence>
<keyword evidence="6 9" id="KW-0449">Lipoprotein</keyword>
<comment type="subcellular location">
    <subcellularLocation>
        <location evidence="1">Cell outer membrane</location>
        <topology evidence="1">Lipid-anchor</topology>
    </subcellularLocation>
</comment>
<feature type="chain" id="PRO_5045347935" evidence="8">
    <location>
        <begin position="21"/>
        <end position="299"/>
    </location>
</feature>
<dbReference type="InterPro" id="IPR001809">
    <property type="entry name" value="OM_lipoprot_Borrelia"/>
</dbReference>
<keyword evidence="9" id="KW-0614">Plasmid</keyword>
<feature type="signal peptide" evidence="8">
    <location>
        <begin position="1"/>
        <end position="20"/>
    </location>
</feature>
<evidence type="ECO:0000256" key="6">
    <source>
        <dbReference type="ARBA" id="ARBA00023288"/>
    </source>
</evidence>
<evidence type="ECO:0000256" key="2">
    <source>
        <dbReference type="ARBA" id="ARBA00022729"/>
    </source>
</evidence>
<dbReference type="Gene3D" id="2.40.128.160">
    <property type="entry name" value="C1 set domains (antibody constant domain-like)"/>
    <property type="match status" value="1"/>
</dbReference>
<dbReference type="InterPro" id="IPR023322">
    <property type="entry name" value="OM_lipoprot_dom_sf"/>
</dbReference>
<evidence type="ECO:0000256" key="7">
    <source>
        <dbReference type="SAM" id="MobiDB-lite"/>
    </source>
</evidence>
<dbReference type="EMBL" id="CP124071">
    <property type="protein sequence ID" value="WKC90368.1"/>
    <property type="molecule type" value="Genomic_DNA"/>
</dbReference>
<keyword evidence="3" id="KW-0472">Membrane</keyword>
<dbReference type="Gene3D" id="3.90.930.1">
    <property type="match status" value="1"/>
</dbReference>
<evidence type="ECO:0000256" key="4">
    <source>
        <dbReference type="ARBA" id="ARBA00023139"/>
    </source>
</evidence>
<organism evidence="9 10">
    <name type="scientific">Borreliella carolinensis</name>
    <dbReference type="NCBI Taxonomy" id="478174"/>
    <lineage>
        <taxon>Bacteria</taxon>
        <taxon>Pseudomonadati</taxon>
        <taxon>Spirochaetota</taxon>
        <taxon>Spirochaetia</taxon>
        <taxon>Spirochaetales</taxon>
        <taxon>Borreliaceae</taxon>
        <taxon>Borreliella</taxon>
    </lineage>
</organism>
<dbReference type="RefSeq" id="WP_301341163.1">
    <property type="nucleotide sequence ID" value="NZ_CP124071.1"/>
</dbReference>
<evidence type="ECO:0000256" key="3">
    <source>
        <dbReference type="ARBA" id="ARBA00023136"/>
    </source>
</evidence>
<evidence type="ECO:0000313" key="9">
    <source>
        <dbReference type="EMBL" id="WKC90368.1"/>
    </source>
</evidence>
<evidence type="ECO:0000313" key="10">
    <source>
        <dbReference type="Proteomes" id="UP001304851"/>
    </source>
</evidence>
<dbReference type="PRINTS" id="PR00968">
    <property type="entry name" value="OUTRSURFACE"/>
</dbReference>
<sequence length="299" mass="32133">MRLYLTGFALALALIGCAQKGAEPKNTSQKYNDQELIDSSSKAPKDAKQNLPTVAEDTVSLFSGNEIFVSKEKNSSGKYDLRTIIDQVELKGTSDKNKGSGSLEGVKADKSKVKLTVSDDLNTVTLETFDSSGIKASSKVTVKHGSITEETLKANKLDSKKLTRSNETILEYSQMTDADNATKAVETLKNGIKLEGNLVGGKTTLKLTEGTVTLTREIEKDGKVKVYLNDTASGSTKKTATWQETTSTLTISADSKKTKDLVFLTDGTITVQNYDSAGTTLEGKPAEIKNLSELKGALK</sequence>
<proteinExistence type="predicted"/>
<evidence type="ECO:0000256" key="8">
    <source>
        <dbReference type="SAM" id="SignalP"/>
    </source>
</evidence>
<keyword evidence="10" id="KW-1185">Reference proteome</keyword>
<evidence type="ECO:0000256" key="1">
    <source>
        <dbReference type="ARBA" id="ARBA00004459"/>
    </source>
</evidence>
<accession>A0ABY9E342</accession>
<keyword evidence="5" id="KW-0998">Cell outer membrane</keyword>
<keyword evidence="2 8" id="KW-0732">Signal</keyword>
<name>A0ABY9E342_9SPIR</name>
<keyword evidence="4" id="KW-0564">Palmitate</keyword>
<reference evidence="9" key="1">
    <citation type="submission" date="2023-04" db="EMBL/GenBank/DDBJ databases">
        <title>Genome sequencing of multiple Borrelia sensu lato isolates spanning a world-wide range of genetic and epidemiological diversity.</title>
        <authorList>
            <person name="Mongodin E.F."/>
            <person name="Fraser C.M."/>
            <person name="Rudenko N."/>
            <person name="Golovchenko M."/>
            <person name="Margos G."/>
            <person name="Fingerle V."/>
            <person name="Marques A."/>
            <person name="Kawabata H."/>
            <person name="Lopes de Carvalho I."/>
            <person name="Norte C."/>
            <person name="Nuncio S."/>
            <person name="Schutzer S.E."/>
            <person name="Luft B."/>
            <person name="Qiu W."/>
            <person name="Casjens S.R."/>
        </authorList>
    </citation>
    <scope>NUCLEOTIDE SEQUENCE [LARGE SCALE GENOMIC DNA]</scope>
    <source>
        <strain evidence="9">SCGT-18</strain>
    </source>
</reference>
<dbReference type="PROSITE" id="PS51257">
    <property type="entry name" value="PROKAR_LIPOPROTEIN"/>
    <property type="match status" value="1"/>
</dbReference>